<organism evidence="2 3">
    <name type="scientific">Halomonas halmophila</name>
    <dbReference type="NCBI Taxonomy" id="252"/>
    <lineage>
        <taxon>Bacteria</taxon>
        <taxon>Pseudomonadati</taxon>
        <taxon>Pseudomonadota</taxon>
        <taxon>Gammaproteobacteria</taxon>
        <taxon>Oceanospirillales</taxon>
        <taxon>Halomonadaceae</taxon>
        <taxon>Halomonas</taxon>
    </lineage>
</organism>
<name>A0A4Y4F1X5_9GAMM</name>
<dbReference type="Pfam" id="PF01370">
    <property type="entry name" value="Epimerase"/>
    <property type="match status" value="1"/>
</dbReference>
<dbReference type="EMBL" id="BJOC01000011">
    <property type="protein sequence ID" value="GED21600.1"/>
    <property type="molecule type" value="Genomic_DNA"/>
</dbReference>
<dbReference type="AlphaFoldDB" id="A0A4Y4F1X5"/>
<comment type="caution">
    <text evidence="2">The sequence shown here is derived from an EMBL/GenBank/DDBJ whole genome shotgun (WGS) entry which is preliminary data.</text>
</comment>
<accession>A0A4Y4F1X5</accession>
<sequence>MQAILGANGIIARELSTSLKEAGQTLRQVSRQPRPVFSDDDLHAADLLDAGAVQKAVAGCDVAYLVAGLPYDATTWSAQWPRIMRHVIDACKQHDCRLVFLDNVYAYGLVNGPMTEATPFNPNSRKGEARAETATLLLDEMQRGELQALIARSADFYGPAATQSFTHATIFARLAQGRPPQWAGNPDAEHTFNFTQDIGQALARLGTTAAAYGQTWHLPADSTPISGRTFAHLACELAGQPEKVQVAPAWLLSLLGLVNPIIRENREMMYQFEHDYCFDSRKIERHFGLVATPYRQGIQETLQYSNAD</sequence>
<dbReference type="Gene3D" id="3.40.50.720">
    <property type="entry name" value="NAD(P)-binding Rossmann-like Domain"/>
    <property type="match status" value="1"/>
</dbReference>
<reference evidence="2 3" key="1">
    <citation type="submission" date="2019-06" db="EMBL/GenBank/DDBJ databases">
        <title>Whole genome shotgun sequence of Halomonas halmophila NBRC 15537.</title>
        <authorList>
            <person name="Hosoyama A."/>
            <person name="Uohara A."/>
            <person name="Ohji S."/>
            <person name="Ichikawa N."/>
        </authorList>
    </citation>
    <scope>NUCLEOTIDE SEQUENCE [LARGE SCALE GENOMIC DNA]</scope>
    <source>
        <strain evidence="2 3">NBRC 15537</strain>
    </source>
</reference>
<dbReference type="OrthoDB" id="112777at2"/>
<dbReference type="Proteomes" id="UP000319812">
    <property type="component" value="Unassembled WGS sequence"/>
</dbReference>
<dbReference type="RefSeq" id="WP_141317616.1">
    <property type="nucleotide sequence ID" value="NZ_BJOC01000011.1"/>
</dbReference>
<feature type="domain" description="NAD-dependent epimerase/dehydratase" evidence="1">
    <location>
        <begin position="4"/>
        <end position="208"/>
    </location>
</feature>
<dbReference type="InterPro" id="IPR050177">
    <property type="entry name" value="Lipid_A_modif_metabolic_enz"/>
</dbReference>
<dbReference type="SUPFAM" id="SSF51735">
    <property type="entry name" value="NAD(P)-binding Rossmann-fold domains"/>
    <property type="match status" value="1"/>
</dbReference>
<dbReference type="InterPro" id="IPR001509">
    <property type="entry name" value="Epimerase_deHydtase"/>
</dbReference>
<protein>
    <submittedName>
        <fullName evidence="2">NAD-dependent dehydratase</fullName>
    </submittedName>
</protein>
<keyword evidence="3" id="KW-1185">Reference proteome</keyword>
<evidence type="ECO:0000313" key="2">
    <source>
        <dbReference type="EMBL" id="GED21600.1"/>
    </source>
</evidence>
<evidence type="ECO:0000259" key="1">
    <source>
        <dbReference type="Pfam" id="PF01370"/>
    </source>
</evidence>
<dbReference type="PANTHER" id="PTHR43245">
    <property type="entry name" value="BIFUNCTIONAL POLYMYXIN RESISTANCE PROTEIN ARNA"/>
    <property type="match status" value="1"/>
</dbReference>
<evidence type="ECO:0000313" key="3">
    <source>
        <dbReference type="Proteomes" id="UP000319812"/>
    </source>
</evidence>
<dbReference type="InterPro" id="IPR036291">
    <property type="entry name" value="NAD(P)-bd_dom_sf"/>
</dbReference>
<proteinExistence type="predicted"/>
<gene>
    <name evidence="2" type="ORF">HHA01_05770</name>
</gene>
<dbReference type="PANTHER" id="PTHR43245:SF13">
    <property type="entry name" value="UDP-D-APIOSE_UDP-D-XYLOSE SYNTHASE 2"/>
    <property type="match status" value="1"/>
</dbReference>